<keyword evidence="2" id="KW-1185">Reference proteome</keyword>
<dbReference type="Gene3D" id="3.90.660.10">
    <property type="match status" value="1"/>
</dbReference>
<protein>
    <recommendedName>
        <fullName evidence="3">FAD-dependent oxidoreductase</fullName>
    </recommendedName>
</protein>
<dbReference type="Pfam" id="PF13450">
    <property type="entry name" value="NAD_binding_8"/>
    <property type="match status" value="1"/>
</dbReference>
<gene>
    <name evidence="1" type="ORF">GCM10010307_28310</name>
</gene>
<dbReference type="InterPro" id="IPR036188">
    <property type="entry name" value="FAD/NAD-bd_sf"/>
</dbReference>
<organism evidence="1 2">
    <name type="scientific">Streptomyces vastus</name>
    <dbReference type="NCBI Taxonomy" id="285451"/>
    <lineage>
        <taxon>Bacteria</taxon>
        <taxon>Bacillati</taxon>
        <taxon>Actinomycetota</taxon>
        <taxon>Actinomycetes</taxon>
        <taxon>Kitasatosporales</taxon>
        <taxon>Streptomycetaceae</taxon>
        <taxon>Streptomyces</taxon>
    </lineage>
</organism>
<sequence length="86" mass="9179">MRSGGGRGKVLVVGAGPAGLVAAWLLKRAGHEVTLLEANGNRVGGRIKTFRTGGHEKAAQPFADARCRHGSRARWSRAYGRHSRCT</sequence>
<dbReference type="Proteomes" id="UP001500151">
    <property type="component" value="Unassembled WGS sequence"/>
</dbReference>
<dbReference type="PANTHER" id="PTHR42923">
    <property type="entry name" value="PROTOPORPHYRINOGEN OXIDASE"/>
    <property type="match status" value="1"/>
</dbReference>
<dbReference type="InterPro" id="IPR050464">
    <property type="entry name" value="Zeta_carotene_desat/Oxidored"/>
</dbReference>
<dbReference type="EMBL" id="BAAASJ010000030">
    <property type="protein sequence ID" value="GAA2633711.1"/>
    <property type="molecule type" value="Genomic_DNA"/>
</dbReference>
<dbReference type="SUPFAM" id="SSF51905">
    <property type="entry name" value="FAD/NAD(P)-binding domain"/>
    <property type="match status" value="1"/>
</dbReference>
<reference evidence="2" key="1">
    <citation type="journal article" date="2019" name="Int. J. Syst. Evol. Microbiol.">
        <title>The Global Catalogue of Microorganisms (GCM) 10K type strain sequencing project: providing services to taxonomists for standard genome sequencing and annotation.</title>
        <authorList>
            <consortium name="The Broad Institute Genomics Platform"/>
            <consortium name="The Broad Institute Genome Sequencing Center for Infectious Disease"/>
            <person name="Wu L."/>
            <person name="Ma J."/>
        </authorList>
    </citation>
    <scope>NUCLEOTIDE SEQUENCE [LARGE SCALE GENOMIC DNA]</scope>
    <source>
        <strain evidence="2">JCM 4524</strain>
    </source>
</reference>
<evidence type="ECO:0000313" key="2">
    <source>
        <dbReference type="Proteomes" id="UP001500151"/>
    </source>
</evidence>
<dbReference type="Gene3D" id="3.50.50.60">
    <property type="entry name" value="FAD/NAD(P)-binding domain"/>
    <property type="match status" value="1"/>
</dbReference>
<accession>A0ABP6D4K7</accession>
<proteinExistence type="predicted"/>
<comment type="caution">
    <text evidence="1">The sequence shown here is derived from an EMBL/GenBank/DDBJ whole genome shotgun (WGS) entry which is preliminary data.</text>
</comment>
<name>A0ABP6D4K7_9ACTN</name>
<evidence type="ECO:0008006" key="3">
    <source>
        <dbReference type="Google" id="ProtNLM"/>
    </source>
</evidence>
<evidence type="ECO:0000313" key="1">
    <source>
        <dbReference type="EMBL" id="GAA2633711.1"/>
    </source>
</evidence>